<dbReference type="AlphaFoldDB" id="A0A518GD70"/>
<evidence type="ECO:0008006" key="4">
    <source>
        <dbReference type="Google" id="ProtNLM"/>
    </source>
</evidence>
<feature type="compositionally biased region" description="Basic and acidic residues" evidence="1">
    <location>
        <begin position="7"/>
        <end position="24"/>
    </location>
</feature>
<dbReference type="Proteomes" id="UP000318017">
    <property type="component" value="Chromosome"/>
</dbReference>
<proteinExistence type="predicted"/>
<sequence>MTNKQPTENRDEPQTSPEPDAHEIQRGETHLEDLRTALNAFVDNPALLRTHRSRFAELLTRMRDQLAIQFAIKEADGYLDQVVQDAPRLSEPAEKLREEHSSLYRSACELVEDAEVLVFQKKSQLALAHLLKRLSQFDFKMEQHEVDEKHLVFESTDRDIGGQG</sequence>
<keyword evidence="3" id="KW-1185">Reference proteome</keyword>
<organism evidence="2 3">
    <name type="scientific">Aureliella helgolandensis</name>
    <dbReference type="NCBI Taxonomy" id="2527968"/>
    <lineage>
        <taxon>Bacteria</taxon>
        <taxon>Pseudomonadati</taxon>
        <taxon>Planctomycetota</taxon>
        <taxon>Planctomycetia</taxon>
        <taxon>Pirellulales</taxon>
        <taxon>Pirellulaceae</taxon>
        <taxon>Aureliella</taxon>
    </lineage>
</organism>
<dbReference type="KEGG" id="ahel:Q31a_49150"/>
<name>A0A518GD70_9BACT</name>
<accession>A0A518GD70</accession>
<evidence type="ECO:0000313" key="3">
    <source>
        <dbReference type="Proteomes" id="UP000318017"/>
    </source>
</evidence>
<feature type="region of interest" description="Disordered" evidence="1">
    <location>
        <begin position="1"/>
        <end position="24"/>
    </location>
</feature>
<dbReference type="EMBL" id="CP036298">
    <property type="protein sequence ID" value="QDV26541.1"/>
    <property type="molecule type" value="Genomic_DNA"/>
</dbReference>
<evidence type="ECO:0000313" key="2">
    <source>
        <dbReference type="EMBL" id="QDV26541.1"/>
    </source>
</evidence>
<dbReference type="RefSeq" id="WP_145082739.1">
    <property type="nucleotide sequence ID" value="NZ_CP036298.1"/>
</dbReference>
<gene>
    <name evidence="2" type="ORF">Q31a_49150</name>
</gene>
<evidence type="ECO:0000256" key="1">
    <source>
        <dbReference type="SAM" id="MobiDB-lite"/>
    </source>
</evidence>
<reference evidence="2 3" key="1">
    <citation type="submission" date="2019-02" db="EMBL/GenBank/DDBJ databases">
        <title>Deep-cultivation of Planctomycetes and their phenomic and genomic characterization uncovers novel biology.</title>
        <authorList>
            <person name="Wiegand S."/>
            <person name="Jogler M."/>
            <person name="Boedeker C."/>
            <person name="Pinto D."/>
            <person name="Vollmers J."/>
            <person name="Rivas-Marin E."/>
            <person name="Kohn T."/>
            <person name="Peeters S.H."/>
            <person name="Heuer A."/>
            <person name="Rast P."/>
            <person name="Oberbeckmann S."/>
            <person name="Bunk B."/>
            <person name="Jeske O."/>
            <person name="Meyerdierks A."/>
            <person name="Storesund J.E."/>
            <person name="Kallscheuer N."/>
            <person name="Luecker S."/>
            <person name="Lage O.M."/>
            <person name="Pohl T."/>
            <person name="Merkel B.J."/>
            <person name="Hornburger P."/>
            <person name="Mueller R.-W."/>
            <person name="Bruemmer F."/>
            <person name="Labrenz M."/>
            <person name="Spormann A.M."/>
            <person name="Op den Camp H."/>
            <person name="Overmann J."/>
            <person name="Amann R."/>
            <person name="Jetten M.S.M."/>
            <person name="Mascher T."/>
            <person name="Medema M.H."/>
            <person name="Devos D.P."/>
            <person name="Kaster A.-K."/>
            <person name="Ovreas L."/>
            <person name="Rohde M."/>
            <person name="Galperin M.Y."/>
            <person name="Jogler C."/>
        </authorList>
    </citation>
    <scope>NUCLEOTIDE SEQUENCE [LARGE SCALE GENOMIC DNA]</scope>
    <source>
        <strain evidence="2 3">Q31a</strain>
    </source>
</reference>
<protein>
    <recommendedName>
        <fullName evidence="4">Hemerythrin-like domain-containing protein</fullName>
    </recommendedName>
</protein>